<dbReference type="RefSeq" id="WP_092816489.1">
    <property type="nucleotide sequence ID" value="NZ_FMVW01000012.1"/>
</dbReference>
<dbReference type="InterPro" id="IPR054350">
    <property type="entry name" value="PurT/PurK_preATP-grasp"/>
</dbReference>
<dbReference type="STRING" id="1120955.SAMN03080610_03600"/>
<feature type="domain" description="ATP-grasp" evidence="7">
    <location>
        <begin position="115"/>
        <end position="304"/>
    </location>
</feature>
<dbReference type="GO" id="GO:0006189">
    <property type="term" value="P:'de novo' IMP biosynthetic process"/>
    <property type="evidence" value="ECO:0007669"/>
    <property type="project" value="UniProtKB-UniRule"/>
</dbReference>
<dbReference type="SUPFAM" id="SSF51246">
    <property type="entry name" value="Rudiment single hybrid motif"/>
    <property type="match status" value="1"/>
</dbReference>
<comment type="pathway">
    <text evidence="5 6">Purine metabolism; IMP biosynthesis via de novo pathway; 5-amino-1-(5-phospho-D-ribosyl)imidazole-4-carboxylate from 5-amino-1-(5-phospho-D-ribosyl)imidazole (N5-CAIR route): step 1/2.</text>
</comment>
<dbReference type="NCBIfam" id="NF004679">
    <property type="entry name" value="PRK06019.1-5"/>
    <property type="match status" value="1"/>
</dbReference>
<comment type="similarity">
    <text evidence="5 6">Belongs to the PurK/PurT family.</text>
</comment>
<dbReference type="InterPro" id="IPR016185">
    <property type="entry name" value="PreATP-grasp_dom_sf"/>
</dbReference>
<dbReference type="AlphaFoldDB" id="A0A1G5P9P7"/>
<name>A0A1G5P9P7_AFIMA</name>
<dbReference type="HAMAP" id="MF_01928">
    <property type="entry name" value="PurK"/>
    <property type="match status" value="1"/>
</dbReference>
<keyword evidence="3 5" id="KW-0658">Purine biosynthesis</keyword>
<dbReference type="Pfam" id="PF22660">
    <property type="entry name" value="RS_preATP-grasp-like"/>
    <property type="match status" value="1"/>
</dbReference>
<dbReference type="GO" id="GO:0046872">
    <property type="term" value="F:metal ion binding"/>
    <property type="evidence" value="ECO:0007669"/>
    <property type="project" value="InterPro"/>
</dbReference>
<dbReference type="InterPro" id="IPR011761">
    <property type="entry name" value="ATP-grasp"/>
</dbReference>
<feature type="binding site" evidence="5">
    <location>
        <begin position="156"/>
        <end position="162"/>
    </location>
    <ligand>
        <name>ATP</name>
        <dbReference type="ChEBI" id="CHEBI:30616"/>
    </ligand>
</feature>
<dbReference type="InterPro" id="IPR013815">
    <property type="entry name" value="ATP_grasp_subdomain_1"/>
</dbReference>
<dbReference type="PANTHER" id="PTHR11609">
    <property type="entry name" value="PURINE BIOSYNTHESIS PROTEIN 6/7, PUR6/7"/>
    <property type="match status" value="1"/>
</dbReference>
<comment type="function">
    <text evidence="5">Catalyzes the ATP-dependent conversion of 5-aminoimidazole ribonucleotide (AIR) and HCO(3)(-) to N5-carboxyaminoimidazole ribonucleotide (N5-CAIR).</text>
</comment>
<dbReference type="GO" id="GO:0005524">
    <property type="term" value="F:ATP binding"/>
    <property type="evidence" value="ECO:0007669"/>
    <property type="project" value="UniProtKB-UniRule"/>
</dbReference>
<sequence>MTAERTGALAPGATIGILGGGQLGRMLAVAAAQLGFSTHVFCPDPDSPAFDVSAHYTVAPYDDPRALEAFAADVDVVTYEFENIAVDAAELLAATCPVRPGPRALEVAQDRLNEKSFLTGAGVPVGPYAAIDDLDGLKAALQHLKTPAILKTRRFGYDGKGQVRIDDANDAEAAYAAIARAPAVLEAFVPFSREVSVIAVRGANGETAVYDVPENVHRNHILHTSTVPANLALATRQKAAEIAATIVRELDYIGVIGVELFVIETGGGELLLVNEIAPRVHNSGHWTRDACVCSQFENHIRAIAGWPLGSVSRHSDAVMTNLIGEEAEDWQALAGENNCCVTLYGKREIRPGRKMGHVTRLQPLTKAPC</sequence>
<keyword evidence="4 5" id="KW-0067">ATP-binding</keyword>
<gene>
    <name evidence="5 6" type="primary">purK</name>
    <name evidence="8" type="ORF">SAMN03080610_03600</name>
</gene>
<evidence type="ECO:0000256" key="3">
    <source>
        <dbReference type="ARBA" id="ARBA00022755"/>
    </source>
</evidence>
<feature type="binding site" evidence="5">
    <location>
        <position position="111"/>
    </location>
    <ligand>
        <name>ATP</name>
        <dbReference type="ChEBI" id="CHEBI:30616"/>
    </ligand>
</feature>
<comment type="catalytic activity">
    <reaction evidence="5 6">
        <text>5-amino-1-(5-phospho-beta-D-ribosyl)imidazole + hydrogencarbonate + ATP = 5-carboxyamino-1-(5-phospho-D-ribosyl)imidazole + ADP + phosphate + 2 H(+)</text>
        <dbReference type="Rhea" id="RHEA:19317"/>
        <dbReference type="ChEBI" id="CHEBI:15378"/>
        <dbReference type="ChEBI" id="CHEBI:17544"/>
        <dbReference type="ChEBI" id="CHEBI:30616"/>
        <dbReference type="ChEBI" id="CHEBI:43474"/>
        <dbReference type="ChEBI" id="CHEBI:58730"/>
        <dbReference type="ChEBI" id="CHEBI:137981"/>
        <dbReference type="ChEBI" id="CHEBI:456216"/>
        <dbReference type="EC" id="6.3.4.18"/>
    </reaction>
</comment>
<comment type="function">
    <text evidence="6">Catalyzes the ATP-dependent conversion of 5-aminoimidazole ribonucleotide (AIR) and HCO(3)- to N5-carboxyaminoimidazole ribonucleotide (N5-CAIR).</text>
</comment>
<evidence type="ECO:0000256" key="6">
    <source>
        <dbReference type="RuleBase" id="RU361200"/>
    </source>
</evidence>
<dbReference type="SUPFAM" id="SSF56059">
    <property type="entry name" value="Glutathione synthetase ATP-binding domain-like"/>
    <property type="match status" value="1"/>
</dbReference>
<proteinExistence type="inferred from homology"/>
<dbReference type="SUPFAM" id="SSF52440">
    <property type="entry name" value="PreATP-grasp domain"/>
    <property type="match status" value="1"/>
</dbReference>
<dbReference type="EC" id="6.3.4.18" evidence="5 6"/>
<keyword evidence="1 5" id="KW-0436">Ligase</keyword>
<organism evidence="8 9">
    <name type="scientific">Afifella marina DSM 2698</name>
    <dbReference type="NCBI Taxonomy" id="1120955"/>
    <lineage>
        <taxon>Bacteria</taxon>
        <taxon>Pseudomonadati</taxon>
        <taxon>Pseudomonadota</taxon>
        <taxon>Alphaproteobacteria</taxon>
        <taxon>Hyphomicrobiales</taxon>
        <taxon>Afifellaceae</taxon>
        <taxon>Afifella</taxon>
    </lineage>
</organism>
<dbReference type="UniPathway" id="UPA00074">
    <property type="reaction ID" value="UER00942"/>
</dbReference>
<feature type="binding site" evidence="5">
    <location>
        <position position="194"/>
    </location>
    <ligand>
        <name>ATP</name>
        <dbReference type="ChEBI" id="CHEBI:30616"/>
    </ligand>
</feature>
<dbReference type="FunFam" id="3.40.50.20:FF:000016">
    <property type="entry name" value="N5-carboxyaminoimidazole ribonucleotide synthase"/>
    <property type="match status" value="1"/>
</dbReference>
<dbReference type="Gene3D" id="3.30.470.20">
    <property type="entry name" value="ATP-grasp fold, B domain"/>
    <property type="match status" value="1"/>
</dbReference>
<accession>A0A1G5P9P7</accession>
<evidence type="ECO:0000259" key="7">
    <source>
        <dbReference type="PROSITE" id="PS50975"/>
    </source>
</evidence>
<dbReference type="Pfam" id="PF17769">
    <property type="entry name" value="PurK_C"/>
    <property type="match status" value="1"/>
</dbReference>
<evidence type="ECO:0000313" key="8">
    <source>
        <dbReference type="EMBL" id="SCZ46224.1"/>
    </source>
</evidence>
<dbReference type="FunFam" id="3.30.1490.20:FF:000015">
    <property type="entry name" value="N5-carboxyaminoimidazole ribonucleotide synthase"/>
    <property type="match status" value="1"/>
</dbReference>
<keyword evidence="9" id="KW-1185">Reference proteome</keyword>
<protein>
    <recommendedName>
        <fullName evidence="5 6">N5-carboxyaminoimidazole ribonucleotide synthase</fullName>
        <shortName evidence="5 6">N5-CAIR synthase</shortName>
        <ecNumber evidence="5 6">6.3.4.18</ecNumber>
    </recommendedName>
    <alternativeName>
        <fullName evidence="5 6">5-(carboxyamino)imidazole ribonucleotide synthetase</fullName>
    </alternativeName>
</protein>
<dbReference type="InterPro" id="IPR040686">
    <property type="entry name" value="PurK_C"/>
</dbReference>
<evidence type="ECO:0000256" key="5">
    <source>
        <dbReference type="HAMAP-Rule" id="MF_01928"/>
    </source>
</evidence>
<dbReference type="EMBL" id="FMVW01000012">
    <property type="protein sequence ID" value="SCZ46224.1"/>
    <property type="molecule type" value="Genomic_DNA"/>
</dbReference>
<evidence type="ECO:0000256" key="1">
    <source>
        <dbReference type="ARBA" id="ARBA00022598"/>
    </source>
</evidence>
<dbReference type="GO" id="GO:0005829">
    <property type="term" value="C:cytosol"/>
    <property type="evidence" value="ECO:0007669"/>
    <property type="project" value="TreeGrafter"/>
</dbReference>
<evidence type="ECO:0000256" key="4">
    <source>
        <dbReference type="ARBA" id="ARBA00022840"/>
    </source>
</evidence>
<dbReference type="Proteomes" id="UP000199347">
    <property type="component" value="Unassembled WGS sequence"/>
</dbReference>
<dbReference type="InterPro" id="IPR005875">
    <property type="entry name" value="PurK"/>
</dbReference>
<feature type="binding site" evidence="5">
    <location>
        <position position="151"/>
    </location>
    <ligand>
        <name>ATP</name>
        <dbReference type="ChEBI" id="CHEBI:30616"/>
    </ligand>
</feature>
<feature type="binding site" evidence="5">
    <location>
        <position position="217"/>
    </location>
    <ligand>
        <name>ATP</name>
        <dbReference type="ChEBI" id="CHEBI:30616"/>
    </ligand>
</feature>
<feature type="binding site" evidence="5">
    <location>
        <begin position="186"/>
        <end position="189"/>
    </location>
    <ligand>
        <name>ATP</name>
        <dbReference type="ChEBI" id="CHEBI:30616"/>
    </ligand>
</feature>
<dbReference type="InterPro" id="IPR011054">
    <property type="entry name" value="Rudment_hybrid_motif"/>
</dbReference>
<dbReference type="Pfam" id="PF02222">
    <property type="entry name" value="ATP-grasp"/>
    <property type="match status" value="1"/>
</dbReference>
<dbReference type="Gene3D" id="3.30.1490.20">
    <property type="entry name" value="ATP-grasp fold, A domain"/>
    <property type="match status" value="1"/>
</dbReference>
<evidence type="ECO:0000313" key="9">
    <source>
        <dbReference type="Proteomes" id="UP000199347"/>
    </source>
</evidence>
<dbReference type="GO" id="GO:0004638">
    <property type="term" value="F:phosphoribosylaminoimidazole carboxylase activity"/>
    <property type="evidence" value="ECO:0007669"/>
    <property type="project" value="InterPro"/>
</dbReference>
<dbReference type="NCBIfam" id="NF004675">
    <property type="entry name" value="PRK06019.1-1"/>
    <property type="match status" value="1"/>
</dbReference>
<keyword evidence="2 5" id="KW-0547">Nucleotide-binding</keyword>
<dbReference type="OrthoDB" id="9804625at2"/>
<evidence type="ECO:0000256" key="2">
    <source>
        <dbReference type="ARBA" id="ARBA00022741"/>
    </source>
</evidence>
<feature type="binding site" evidence="5">
    <location>
        <begin position="274"/>
        <end position="275"/>
    </location>
    <ligand>
        <name>ATP</name>
        <dbReference type="ChEBI" id="CHEBI:30616"/>
    </ligand>
</feature>
<dbReference type="Gene3D" id="3.40.50.20">
    <property type="match status" value="1"/>
</dbReference>
<dbReference type="InterPro" id="IPR003135">
    <property type="entry name" value="ATP-grasp_carboxylate-amine"/>
</dbReference>
<dbReference type="PANTHER" id="PTHR11609:SF5">
    <property type="entry name" value="PHOSPHORIBOSYLAMINOIMIDAZOLE CARBOXYLASE"/>
    <property type="match status" value="1"/>
</dbReference>
<reference evidence="8 9" key="1">
    <citation type="submission" date="2016-10" db="EMBL/GenBank/DDBJ databases">
        <authorList>
            <person name="de Groot N.N."/>
        </authorList>
    </citation>
    <scope>NUCLEOTIDE SEQUENCE [LARGE SCALE GENOMIC DNA]</scope>
    <source>
        <strain evidence="8 9">DSM 2698</strain>
    </source>
</reference>
<dbReference type="NCBIfam" id="TIGR01161">
    <property type="entry name" value="purK"/>
    <property type="match status" value="1"/>
</dbReference>
<dbReference type="GO" id="GO:0034028">
    <property type="term" value="F:5-(carboxyamino)imidazole ribonucleotide synthase activity"/>
    <property type="evidence" value="ECO:0007669"/>
    <property type="project" value="UniProtKB-UniRule"/>
</dbReference>
<dbReference type="NCBIfam" id="NF004676">
    <property type="entry name" value="PRK06019.1-2"/>
    <property type="match status" value="1"/>
</dbReference>
<comment type="subunit">
    <text evidence="5 6">Homodimer.</text>
</comment>
<dbReference type="PROSITE" id="PS50975">
    <property type="entry name" value="ATP_GRASP"/>
    <property type="match status" value="1"/>
</dbReference>